<keyword evidence="6" id="KW-0472">Membrane</keyword>
<feature type="domain" description="Methyl-accepting transducer" evidence="7">
    <location>
        <begin position="354"/>
        <end position="583"/>
    </location>
</feature>
<dbReference type="Gene3D" id="6.10.340.10">
    <property type="match status" value="1"/>
</dbReference>
<dbReference type="InterPro" id="IPR004089">
    <property type="entry name" value="MCPsignal_dom"/>
</dbReference>
<dbReference type="PANTHER" id="PTHR43531:SF11">
    <property type="entry name" value="METHYL-ACCEPTING CHEMOTAXIS PROTEIN 3"/>
    <property type="match status" value="1"/>
</dbReference>
<proteinExistence type="inferred from homology"/>
<comment type="subcellular location">
    <subcellularLocation>
        <location evidence="1">Membrane</location>
    </subcellularLocation>
</comment>
<feature type="transmembrane region" description="Helical" evidence="6">
    <location>
        <begin position="162"/>
        <end position="180"/>
    </location>
</feature>
<evidence type="ECO:0000256" key="6">
    <source>
        <dbReference type="SAM" id="Phobius"/>
    </source>
</evidence>
<name>A0A5C4XRS1_9HYPH</name>
<dbReference type="EMBL" id="VDMN01000001">
    <property type="protein sequence ID" value="TNM66043.1"/>
    <property type="molecule type" value="Genomic_DNA"/>
</dbReference>
<dbReference type="SMART" id="SM00304">
    <property type="entry name" value="HAMP"/>
    <property type="match status" value="2"/>
</dbReference>
<dbReference type="GO" id="GO:0007165">
    <property type="term" value="P:signal transduction"/>
    <property type="evidence" value="ECO:0007669"/>
    <property type="project" value="UniProtKB-KW"/>
</dbReference>
<dbReference type="GO" id="GO:0006935">
    <property type="term" value="P:chemotaxis"/>
    <property type="evidence" value="ECO:0007669"/>
    <property type="project" value="UniProtKB-KW"/>
</dbReference>
<evidence type="ECO:0000259" key="9">
    <source>
        <dbReference type="PROSITE" id="PS50885"/>
    </source>
</evidence>
<dbReference type="Gene3D" id="1.10.287.950">
    <property type="entry name" value="Methyl-accepting chemotaxis protein"/>
    <property type="match status" value="1"/>
</dbReference>
<keyword evidence="6" id="KW-0812">Transmembrane</keyword>
<dbReference type="InterPro" id="IPR000727">
    <property type="entry name" value="T_SNARE_dom"/>
</dbReference>
<dbReference type="Pfam" id="PF17201">
    <property type="entry name" value="Cache_3-Cache_2"/>
    <property type="match status" value="1"/>
</dbReference>
<evidence type="ECO:0000256" key="2">
    <source>
        <dbReference type="ARBA" id="ARBA00022500"/>
    </source>
</evidence>
<feature type="compositionally biased region" description="Low complexity" evidence="5">
    <location>
        <begin position="361"/>
        <end position="371"/>
    </location>
</feature>
<evidence type="ECO:0000259" key="7">
    <source>
        <dbReference type="PROSITE" id="PS50111"/>
    </source>
</evidence>
<reference evidence="10 11" key="1">
    <citation type="submission" date="2019-06" db="EMBL/GenBank/DDBJ databases">
        <title>The draft genome of Rhizobium smilacinae PTYR-5.</title>
        <authorList>
            <person name="Liu L."/>
            <person name="Li L."/>
            <person name="Zhang X."/>
        </authorList>
    </citation>
    <scope>NUCLEOTIDE SEQUENCE [LARGE SCALE GENOMIC DNA]</scope>
    <source>
        <strain evidence="10 11">PTYR-5</strain>
    </source>
</reference>
<dbReference type="Pfam" id="PF00672">
    <property type="entry name" value="HAMP"/>
    <property type="match status" value="1"/>
</dbReference>
<feature type="domain" description="HAMP" evidence="9">
    <location>
        <begin position="216"/>
        <end position="269"/>
    </location>
</feature>
<comment type="similarity">
    <text evidence="3">Belongs to the methyl-accepting chemotaxis (MCP) protein family.</text>
</comment>
<feature type="domain" description="HAMP" evidence="9">
    <location>
        <begin position="297"/>
        <end position="349"/>
    </location>
</feature>
<dbReference type="SUPFAM" id="SSF158472">
    <property type="entry name" value="HAMP domain-like"/>
    <property type="match status" value="1"/>
</dbReference>
<dbReference type="AlphaFoldDB" id="A0A5C4XRS1"/>
<feature type="domain" description="T-SNARE coiled-coil homology" evidence="8">
    <location>
        <begin position="345"/>
        <end position="407"/>
    </location>
</feature>
<protein>
    <submittedName>
        <fullName evidence="10">HAMP domain-containing protein</fullName>
    </submittedName>
</protein>
<dbReference type="InterPro" id="IPR029151">
    <property type="entry name" value="Sensor-like_sf"/>
</dbReference>
<dbReference type="PROSITE" id="PS50885">
    <property type="entry name" value="HAMP"/>
    <property type="match status" value="2"/>
</dbReference>
<comment type="caution">
    <text evidence="10">The sequence shown here is derived from an EMBL/GenBank/DDBJ whole genome shotgun (WGS) entry which is preliminary data.</text>
</comment>
<keyword evidence="6" id="KW-1133">Transmembrane helix</keyword>
<keyword evidence="11" id="KW-1185">Reference proteome</keyword>
<feature type="transmembrane region" description="Helical" evidence="6">
    <location>
        <begin position="186"/>
        <end position="215"/>
    </location>
</feature>
<feature type="region of interest" description="Disordered" evidence="5">
    <location>
        <begin position="359"/>
        <end position="417"/>
    </location>
</feature>
<keyword evidence="2" id="KW-0145">Chemotaxis</keyword>
<dbReference type="PROSITE" id="PS50111">
    <property type="entry name" value="CHEMOTAXIS_TRANSDUC_2"/>
    <property type="match status" value="1"/>
</dbReference>
<dbReference type="FunFam" id="1.10.287.950:FF:000001">
    <property type="entry name" value="Methyl-accepting chemotaxis sensory transducer"/>
    <property type="match status" value="1"/>
</dbReference>
<keyword evidence="4" id="KW-0807">Transducer</keyword>
<dbReference type="OrthoDB" id="3378718at2"/>
<accession>A0A5C4XRS1</accession>
<dbReference type="Proteomes" id="UP000311605">
    <property type="component" value="Unassembled WGS sequence"/>
</dbReference>
<dbReference type="SMART" id="SM00283">
    <property type="entry name" value="MA"/>
    <property type="match status" value="1"/>
</dbReference>
<gene>
    <name evidence="10" type="ORF">FHP24_07450</name>
</gene>
<dbReference type="InterPro" id="IPR033462">
    <property type="entry name" value="Cache_3-Cache_2"/>
</dbReference>
<dbReference type="RefSeq" id="WP_139675002.1">
    <property type="nucleotide sequence ID" value="NZ_VDMN01000001.1"/>
</dbReference>
<dbReference type="InterPro" id="IPR051310">
    <property type="entry name" value="MCP_chemotaxis"/>
</dbReference>
<dbReference type="SUPFAM" id="SSF58104">
    <property type="entry name" value="Methyl-accepting chemotaxis protein (MCP) signaling domain"/>
    <property type="match status" value="1"/>
</dbReference>
<evidence type="ECO:0000256" key="3">
    <source>
        <dbReference type="ARBA" id="ARBA00029447"/>
    </source>
</evidence>
<sequence length="612" mass="65557">MNKIVPSSVVTKIVFLCLFLIVVAVSAVSGLAYNTFRKDIMETAVEDTHKSIRTMALIYETSVTGARTTLTEGKLSRVMTGDGALQGHDLVDRTAGSIGGVSTVFEKQGSDYVRISTNVKNEKGERAIGTKLAADHPAQAALGRGEAYYGPAVLFGRDFMTAYYPVVNASGVSGVLFIGIPMEVYFAHIASAGTALMISSLVALLFIAVASYFVIRALVRPLGVLTGSVRAIADGDNKSEIPYNQRSDEFGNIARALQVFRDNALEKLRIEHQSAMERAEAEAERERNDSDKRLVDGQIDQAVTALGAALSRLSQGDLSVTIDHPFSGKLEPLRTDFNGSILKLRDTLSNIRQSTMAIQKSSADLSHSSADLSRRTESQAASLEETAAAVDEITTTVRSSADRAREANEAVTHTKKSADNSGVVVKNAVEAMGRIEDASQKIELIIEVIDDIAFQTNLLALNAGIEAARAGDAGKGFAVVAQEVRELAQRSADAAKEIKGLINQSTHEVGEGASLVQQAGKVLATISSEIVVISQHVETIATASRDQSAALQNINQSVNQMDQMTQQNGAMVAETSEASRRLADETEALFGLLQQFRIDASTRTGQRYDRAA</sequence>
<dbReference type="PANTHER" id="PTHR43531">
    <property type="entry name" value="PROTEIN ICFG"/>
    <property type="match status" value="1"/>
</dbReference>
<evidence type="ECO:0000313" key="10">
    <source>
        <dbReference type="EMBL" id="TNM66043.1"/>
    </source>
</evidence>
<dbReference type="Pfam" id="PF00015">
    <property type="entry name" value="MCPsignal"/>
    <property type="match status" value="1"/>
</dbReference>
<dbReference type="GO" id="GO:0016020">
    <property type="term" value="C:membrane"/>
    <property type="evidence" value="ECO:0007669"/>
    <property type="project" value="UniProtKB-SubCell"/>
</dbReference>
<evidence type="ECO:0000259" key="8">
    <source>
        <dbReference type="PROSITE" id="PS50192"/>
    </source>
</evidence>
<dbReference type="PROSITE" id="PS50192">
    <property type="entry name" value="T_SNARE"/>
    <property type="match status" value="1"/>
</dbReference>
<evidence type="ECO:0000256" key="1">
    <source>
        <dbReference type="ARBA" id="ARBA00004370"/>
    </source>
</evidence>
<feature type="transmembrane region" description="Helical" evidence="6">
    <location>
        <begin position="13"/>
        <end position="33"/>
    </location>
</feature>
<dbReference type="InterPro" id="IPR003660">
    <property type="entry name" value="HAMP_dom"/>
</dbReference>
<organism evidence="10 11">
    <name type="scientific">Aliirhizobium smilacinae</name>
    <dbReference type="NCBI Taxonomy" id="1395944"/>
    <lineage>
        <taxon>Bacteria</taxon>
        <taxon>Pseudomonadati</taxon>
        <taxon>Pseudomonadota</taxon>
        <taxon>Alphaproteobacteria</taxon>
        <taxon>Hyphomicrobiales</taxon>
        <taxon>Rhizobiaceae</taxon>
        <taxon>Aliirhizobium</taxon>
    </lineage>
</organism>
<dbReference type="CDD" id="cd11386">
    <property type="entry name" value="MCP_signal"/>
    <property type="match status" value="1"/>
</dbReference>
<evidence type="ECO:0000256" key="4">
    <source>
        <dbReference type="PROSITE-ProRule" id="PRU00284"/>
    </source>
</evidence>
<dbReference type="SUPFAM" id="SSF103190">
    <property type="entry name" value="Sensory domain-like"/>
    <property type="match status" value="1"/>
</dbReference>
<evidence type="ECO:0000313" key="11">
    <source>
        <dbReference type="Proteomes" id="UP000311605"/>
    </source>
</evidence>
<evidence type="ECO:0000256" key="5">
    <source>
        <dbReference type="SAM" id="MobiDB-lite"/>
    </source>
</evidence>
<dbReference type="CDD" id="cd06225">
    <property type="entry name" value="HAMP"/>
    <property type="match status" value="1"/>
</dbReference>